<reference evidence="9" key="1">
    <citation type="submission" date="2015-05" db="EMBL/GenBank/DDBJ databases">
        <authorList>
            <person name="Fogelqvist Johan"/>
        </authorList>
    </citation>
    <scope>NUCLEOTIDE SEQUENCE [LARGE SCALE GENOMIC DNA]</scope>
</reference>
<dbReference type="Gene3D" id="1.20.200.10">
    <property type="entry name" value="Fumarase/aspartase (Central domain)"/>
    <property type="match status" value="2"/>
</dbReference>
<evidence type="ECO:0000256" key="2">
    <source>
        <dbReference type="ARBA" id="ARBA00012921"/>
    </source>
</evidence>
<dbReference type="GO" id="GO:0006099">
    <property type="term" value="P:tricarboxylic acid cycle"/>
    <property type="evidence" value="ECO:0007669"/>
    <property type="project" value="InterPro"/>
</dbReference>
<dbReference type="InterPro" id="IPR022761">
    <property type="entry name" value="Fumarate_lyase_N"/>
</dbReference>
<feature type="domain" description="Fumarase C C-terminal" evidence="7">
    <location>
        <begin position="1489"/>
        <end position="1541"/>
    </location>
</feature>
<dbReference type="GO" id="GO:0006106">
    <property type="term" value="P:fumarate metabolic process"/>
    <property type="evidence" value="ECO:0007669"/>
    <property type="project" value="InterPro"/>
</dbReference>
<name>A0A0G4LAS4_VERLO</name>
<dbReference type="InterPro" id="IPR020557">
    <property type="entry name" value="Fumarate_lyase_CS"/>
</dbReference>
<feature type="compositionally biased region" description="Polar residues" evidence="5">
    <location>
        <begin position="866"/>
        <end position="878"/>
    </location>
</feature>
<evidence type="ECO:0000259" key="6">
    <source>
        <dbReference type="Pfam" id="PF00206"/>
    </source>
</evidence>
<organism evidence="8 9">
    <name type="scientific">Verticillium longisporum</name>
    <name type="common">Verticillium dahliae var. longisporum</name>
    <dbReference type="NCBI Taxonomy" id="100787"/>
    <lineage>
        <taxon>Eukaryota</taxon>
        <taxon>Fungi</taxon>
        <taxon>Dikarya</taxon>
        <taxon>Ascomycota</taxon>
        <taxon>Pezizomycotina</taxon>
        <taxon>Sordariomycetes</taxon>
        <taxon>Hypocreomycetidae</taxon>
        <taxon>Glomerellales</taxon>
        <taxon>Plectosphaerellaceae</taxon>
        <taxon>Verticillium</taxon>
    </lineage>
</organism>
<gene>
    <name evidence="8" type="ORF">BN1723_011769</name>
</gene>
<evidence type="ECO:0000259" key="7">
    <source>
        <dbReference type="Pfam" id="PF10415"/>
    </source>
</evidence>
<protein>
    <recommendedName>
        <fullName evidence="2">fumarate hydratase</fullName>
        <ecNumber evidence="2">4.2.1.2</ecNumber>
    </recommendedName>
</protein>
<evidence type="ECO:0000256" key="4">
    <source>
        <dbReference type="ARBA" id="ARBA00056821"/>
    </source>
</evidence>
<feature type="region of interest" description="Disordered" evidence="5">
    <location>
        <begin position="748"/>
        <end position="899"/>
    </location>
</feature>
<dbReference type="EMBL" id="CVQI01009668">
    <property type="protein sequence ID" value="CRK19081.1"/>
    <property type="molecule type" value="Genomic_DNA"/>
</dbReference>
<feature type="domain" description="Fumarase C C-terminal" evidence="7">
    <location>
        <begin position="548"/>
        <end position="600"/>
    </location>
</feature>
<feature type="compositionally biased region" description="Polar residues" evidence="5">
    <location>
        <begin position="809"/>
        <end position="855"/>
    </location>
</feature>
<dbReference type="GO" id="GO:0004333">
    <property type="term" value="F:fumarate hydratase activity"/>
    <property type="evidence" value="ECO:0007669"/>
    <property type="project" value="UniProtKB-EC"/>
</dbReference>
<keyword evidence="3" id="KW-0456">Lyase</keyword>
<feature type="region of interest" description="Disordered" evidence="5">
    <location>
        <begin position="924"/>
        <end position="952"/>
    </location>
</feature>
<evidence type="ECO:0000256" key="5">
    <source>
        <dbReference type="SAM" id="MobiDB-lite"/>
    </source>
</evidence>
<feature type="compositionally biased region" description="Pro residues" evidence="5">
    <location>
        <begin position="750"/>
        <end position="771"/>
    </location>
</feature>
<dbReference type="PANTHER" id="PTHR11444:SF1">
    <property type="entry name" value="FUMARATE HYDRATASE, MITOCHONDRIAL"/>
    <property type="match status" value="1"/>
</dbReference>
<feature type="compositionally biased region" description="Polar residues" evidence="5">
    <location>
        <begin position="1004"/>
        <end position="1041"/>
    </location>
</feature>
<dbReference type="InterPro" id="IPR018951">
    <property type="entry name" value="Fumarase_C_C"/>
</dbReference>
<dbReference type="FunFam" id="1.20.200.10:FF:000001">
    <property type="entry name" value="Fumarate hydratase, mitochondrial"/>
    <property type="match status" value="1"/>
</dbReference>
<dbReference type="Gene3D" id="1.10.40.30">
    <property type="entry name" value="Fumarase/aspartase (C-terminal domain)"/>
    <property type="match status" value="2"/>
</dbReference>
<dbReference type="Gene3D" id="1.10.275.10">
    <property type="entry name" value="Fumarase/aspartase (N-terminal domain)"/>
    <property type="match status" value="1"/>
</dbReference>
<dbReference type="CDD" id="cd01362">
    <property type="entry name" value="Fumarase_classII"/>
    <property type="match status" value="1"/>
</dbReference>
<comment type="similarity">
    <text evidence="1">Belongs to the class-II fumarase/aspartase family. Fumarase subfamily.</text>
</comment>
<dbReference type="PRINTS" id="PR00149">
    <property type="entry name" value="FUMRATELYASE"/>
</dbReference>
<dbReference type="InterPro" id="IPR000362">
    <property type="entry name" value="Fumarate_lyase_fam"/>
</dbReference>
<feature type="region of interest" description="Disordered" evidence="5">
    <location>
        <begin position="1004"/>
        <end position="1052"/>
    </location>
</feature>
<dbReference type="PANTHER" id="PTHR11444">
    <property type="entry name" value="ASPARTATEAMMONIA/ARGININOSUCCINATE/ADENYLOSUCCINATE LYASE"/>
    <property type="match status" value="1"/>
</dbReference>
<dbReference type="InterPro" id="IPR024083">
    <property type="entry name" value="Fumarase/histidase_N"/>
</dbReference>
<dbReference type="FunFam" id="1.10.275.10:FF:000001">
    <property type="entry name" value="Fumarate hydratase, mitochondrial"/>
    <property type="match status" value="1"/>
</dbReference>
<evidence type="ECO:0000313" key="9">
    <source>
        <dbReference type="Proteomes" id="UP000045706"/>
    </source>
</evidence>
<dbReference type="GO" id="GO:0006108">
    <property type="term" value="P:malate metabolic process"/>
    <property type="evidence" value="ECO:0007669"/>
    <property type="project" value="TreeGrafter"/>
</dbReference>
<dbReference type="Proteomes" id="UP000045706">
    <property type="component" value="Unassembled WGS sequence"/>
</dbReference>
<dbReference type="EC" id="4.2.1.2" evidence="2"/>
<dbReference type="InterPro" id="IPR005677">
    <property type="entry name" value="Fum_hydII"/>
</dbReference>
<dbReference type="Pfam" id="PF00206">
    <property type="entry name" value="Lyase_1"/>
    <property type="match status" value="2"/>
</dbReference>
<comment type="function">
    <text evidence="4">Catalyzes the reversible stereospecific interconversion of fumarate to L-malate. In mitochondrion, catalyzes the hydration of fumarate to L-malate in the tricarboxylic acid (TCA) cycle to facilitate a transition step in the production of energy in the form of NADH. In cytoplasm and nucleus, involved in DNA repair in response to DNA damage: following DNA double-strand breaks (DSBs), translocates from the cytosol to the nucleus and promotes DNA repair by catalyzing the dehydration of L-malate to fumarate.</text>
</comment>
<sequence>MNVLKHAAVPGSYAFARAAANTSRLQVCTTRKLHTTIVKMSSSTRTETDAFGALQVPADRYWGAQTERSLENFKINQPQDRMPPPIIKAFGILKGAAATVNMRYGLDETIGKAIQQAAAEVAEGKLLDHFPLVVWQTGSGTQSNMNANEVISNRAIEILGGEMGSKKPVHPNDHVNRSASSNDTFPTVMHIAAVLEIESELIPAIQSLRDALQAKVDDFDAKKIIKIGRTHLQDATPLTLAQEFSGYVAQLDAGIARVRSSLPDLRLLAQGGTAVASSNDTFPTVMHIAAVLEMESELIPAIQSLRDALQVKVDDFEAKKIIKIGRTHLQDATPLTLAQEFSGYVAQLDAGIARVQSSLPDLRLLAQGGTAVGTGINTFQGFAEGIADEVSRMTGTEFKTAPNKFEALAAHDAIVQAHGSLNTLAGSLSKIAQDIRYLGSGPRCGLGELNLPENEPGSSIMPGKVNPTQCEALTMVCAQVMGNHVATTIGGMNGQFELNVYKPLVIRNLLHSVRILSDGMRSFEKNLVVGLAANEQKIASIMQESLMLVTCLNPKIGYDMASKVAKNAHKKGLTLKESAMELNALTEEEFDTLVKPELMVGPAEYKPPDAEMAVDVEELIITPFKEVVERGQDAVTNAQAAEDDDPQMATQMARAARALVKEGDRALKRLQPIWDAHVDKFGDAFKDAIRDSDDIAEKRRVLEDLLYDFEDYIELDSFDLDKFVELQAATKLFALDALNIVKRLKVEAPVPTPPTPKSPIHTFPPLPPLPPSRSGTRASSRPTTRGGAVDSPADGFQNISQFPPPPLPGSTQDEGSANGNTRHRNSSGTRQQRRTSGLQRAGTTSSRASSVQAADSQAMPLRRVDSWTTAVSTRQQNEPATQHHPPPQQAQRSPMAQVLRADGKSSGLDVLGDELDRVRIVSEPRRLSPPAPSSSPRISEWVTDQTSEPHPGVRRYIAGDRPPEHAGMAKAATRVNVEPPVIHSRTYRNGYTYGSSVDNTGYTSANSVFDPTSPSTTNRTSLFSEPNTSSAGPSPHINPNNEPRGASHGTFYSESDHMAPLMLPPLSEHDDGLMLADETRTVRSETSGTQIRTISTGARETACQIGPKSSFHQLKGFCDGAELFKKSEHARGMKQASIYGQLVAVGRCTSCEFYLVYSEMTRDLERDSRANFMKFNVVYRLRFMFKSHMTTKNLTEVRYACLFCTQAGHTVRHGDATAFVSQEQLLRHLSQHPQPLPEIPGVTVLYGKVEAGHELEEDYDLHFPDPPAPSPAPETALIMLPTATAIKSNVKRYGEVAPVAPDGTDDVLKFLIGAQIVGVEFPEEWGGKWCKGWHDGEKKAFPSKMVEIEGPKQNEVSLNANSRISVTARWKWNPKDGARTGWLPLEKGGVIQNVGSSRNQVVNFLRALVLMLELDAKTSTSQLASPAHVIASHNNGSFSCRTQHGCLRDTQGHHSSAHIAIMSIDIWPPVSPAANEQKIASIMQESLMLVTCLNPKIGYDMASKVAKNAHKKGLTLKESAMELNALTEEEFDTLVKPELMIGPAEYKP</sequence>
<dbReference type="Pfam" id="PF10415">
    <property type="entry name" value="FumaraseC_C"/>
    <property type="match status" value="2"/>
</dbReference>
<proteinExistence type="inferred from homology"/>
<evidence type="ECO:0000313" key="8">
    <source>
        <dbReference type="EMBL" id="CRK19081.1"/>
    </source>
</evidence>
<dbReference type="HAMAP" id="MF_00743">
    <property type="entry name" value="FumaraseC"/>
    <property type="match status" value="1"/>
</dbReference>
<dbReference type="FunFam" id="1.10.40.30:FF:000002">
    <property type="entry name" value="Fumarate hydratase class II"/>
    <property type="match status" value="2"/>
</dbReference>
<dbReference type="SUPFAM" id="SSF48557">
    <property type="entry name" value="L-aspartase-like"/>
    <property type="match status" value="3"/>
</dbReference>
<evidence type="ECO:0000256" key="3">
    <source>
        <dbReference type="ARBA" id="ARBA00023239"/>
    </source>
</evidence>
<accession>A0A0G4LAS4</accession>
<feature type="compositionally biased region" description="Polar residues" evidence="5">
    <location>
        <begin position="773"/>
        <end position="783"/>
    </location>
</feature>
<evidence type="ECO:0000256" key="1">
    <source>
        <dbReference type="ARBA" id="ARBA00009084"/>
    </source>
</evidence>
<feature type="domain" description="Fumarate lyase N-terminal" evidence="6">
    <location>
        <begin position="276"/>
        <end position="482"/>
    </location>
</feature>
<dbReference type="PROSITE" id="PS00163">
    <property type="entry name" value="FUMARATE_LYASES"/>
    <property type="match status" value="1"/>
</dbReference>
<dbReference type="GO" id="GO:0005739">
    <property type="term" value="C:mitochondrion"/>
    <property type="evidence" value="ECO:0007669"/>
    <property type="project" value="TreeGrafter"/>
</dbReference>
<dbReference type="InterPro" id="IPR008948">
    <property type="entry name" value="L-Aspartase-like"/>
</dbReference>
<feature type="domain" description="Fumarate lyase N-terminal" evidence="6">
    <location>
        <begin position="52"/>
        <end position="275"/>
    </location>
</feature>